<comment type="caution">
    <text evidence="1">The sequence shown here is derived from an EMBL/GenBank/DDBJ whole genome shotgun (WGS) entry which is preliminary data.</text>
</comment>
<dbReference type="Pfam" id="PF19086">
    <property type="entry name" value="Terpene_syn_C_2"/>
    <property type="match status" value="1"/>
</dbReference>
<reference evidence="1" key="1">
    <citation type="journal article" date="2023" name="IMA Fungus">
        <title>Comparative genomic study of the Penicillium genus elucidates a diverse pangenome and 15 lateral gene transfer events.</title>
        <authorList>
            <person name="Petersen C."/>
            <person name="Sorensen T."/>
            <person name="Nielsen M.R."/>
            <person name="Sondergaard T.E."/>
            <person name="Sorensen J.L."/>
            <person name="Fitzpatrick D.A."/>
            <person name="Frisvad J.C."/>
            <person name="Nielsen K.L."/>
        </authorList>
    </citation>
    <scope>NUCLEOTIDE SEQUENCE</scope>
    <source>
        <strain evidence="1">IBT 17514</strain>
    </source>
</reference>
<dbReference type="SUPFAM" id="SSF48576">
    <property type="entry name" value="Terpenoid synthases"/>
    <property type="match status" value="1"/>
</dbReference>
<keyword evidence="2" id="KW-1185">Reference proteome</keyword>
<proteinExistence type="predicted"/>
<organism evidence="1 2">
    <name type="scientific">Penicillium malachiteum</name>
    <dbReference type="NCBI Taxonomy" id="1324776"/>
    <lineage>
        <taxon>Eukaryota</taxon>
        <taxon>Fungi</taxon>
        <taxon>Dikarya</taxon>
        <taxon>Ascomycota</taxon>
        <taxon>Pezizomycotina</taxon>
        <taxon>Eurotiomycetes</taxon>
        <taxon>Eurotiomycetidae</taxon>
        <taxon>Eurotiales</taxon>
        <taxon>Aspergillaceae</taxon>
        <taxon>Penicillium</taxon>
    </lineage>
</organism>
<sequence>MAFDTDRSEVQDPLIKDLWRHTSHFVQITNDIRSMRKEMTLYIKTKQRDGQIENLVPIVMLNEKIDCATAMNQSYQLLHNEVMGLYQTRVRILERAQQNSDTVPKKFIQGCLNFLFLKTSLTRLLQLFGGYIKSCDRNANDVISFTVQLPKANSNSTVQTKSFEIEALKG</sequence>
<name>A0AAD6MTL8_9EURO</name>
<dbReference type="AlphaFoldDB" id="A0AAD6MTL8"/>
<dbReference type="Proteomes" id="UP001215712">
    <property type="component" value="Unassembled WGS sequence"/>
</dbReference>
<evidence type="ECO:0000313" key="1">
    <source>
        <dbReference type="EMBL" id="KAJ5716185.1"/>
    </source>
</evidence>
<dbReference type="InterPro" id="IPR008949">
    <property type="entry name" value="Isoprenoid_synthase_dom_sf"/>
</dbReference>
<evidence type="ECO:0000313" key="2">
    <source>
        <dbReference type="Proteomes" id="UP001215712"/>
    </source>
</evidence>
<dbReference type="Gene3D" id="1.10.600.10">
    <property type="entry name" value="Farnesyl Diphosphate Synthase"/>
    <property type="match status" value="1"/>
</dbReference>
<protein>
    <submittedName>
        <fullName evidence="1">Uncharacterized protein</fullName>
    </submittedName>
</protein>
<reference evidence="1" key="2">
    <citation type="submission" date="2023-01" db="EMBL/GenBank/DDBJ databases">
        <authorList>
            <person name="Petersen C."/>
        </authorList>
    </citation>
    <scope>NUCLEOTIDE SEQUENCE</scope>
    <source>
        <strain evidence="1">IBT 17514</strain>
    </source>
</reference>
<dbReference type="EMBL" id="JAQJAN010000012">
    <property type="protein sequence ID" value="KAJ5716185.1"/>
    <property type="molecule type" value="Genomic_DNA"/>
</dbReference>
<accession>A0AAD6MTL8</accession>
<gene>
    <name evidence="1" type="ORF">N7493_008096</name>
</gene>